<dbReference type="InterPro" id="IPR000926">
    <property type="entry name" value="RibA"/>
</dbReference>
<evidence type="ECO:0000256" key="7">
    <source>
        <dbReference type="ARBA" id="ARBA00023134"/>
    </source>
</evidence>
<organism evidence="11 12">
    <name type="scientific">Helicobacter equorum</name>
    <dbReference type="NCBI Taxonomy" id="361872"/>
    <lineage>
        <taxon>Bacteria</taxon>
        <taxon>Pseudomonadati</taxon>
        <taxon>Campylobacterota</taxon>
        <taxon>Epsilonproteobacteria</taxon>
        <taxon>Campylobacterales</taxon>
        <taxon>Helicobacteraceae</taxon>
        <taxon>Helicobacter</taxon>
    </lineage>
</organism>
<evidence type="ECO:0000256" key="9">
    <source>
        <dbReference type="HAMAP-Rule" id="MF_00179"/>
    </source>
</evidence>
<gene>
    <name evidence="9 11" type="primary">ribA</name>
    <name evidence="11" type="ORF">CQA54_05170</name>
</gene>
<keyword evidence="7 9" id="KW-0342">GTP-binding</keyword>
<comment type="function">
    <text evidence="9">Catalyzes the conversion of GTP to 2,5-diamino-6-ribosylamino-4(3H)-pyrimidinone 5'-phosphate (DARP), formate and pyrophosphate.</text>
</comment>
<dbReference type="CDD" id="cd00641">
    <property type="entry name" value="GTP_cyclohydro2"/>
    <property type="match status" value="1"/>
</dbReference>
<dbReference type="GO" id="GO:0009231">
    <property type="term" value="P:riboflavin biosynthetic process"/>
    <property type="evidence" value="ECO:0007669"/>
    <property type="project" value="UniProtKB-UniRule"/>
</dbReference>
<keyword evidence="4 9" id="KW-0547">Nucleotide-binding</keyword>
<comment type="catalytic activity">
    <reaction evidence="8 9">
        <text>GTP + 4 H2O = 2,5-diamino-6-hydroxy-4-(5-phosphoribosylamino)-pyrimidine + formate + 2 phosphate + 3 H(+)</text>
        <dbReference type="Rhea" id="RHEA:23704"/>
        <dbReference type="ChEBI" id="CHEBI:15377"/>
        <dbReference type="ChEBI" id="CHEBI:15378"/>
        <dbReference type="ChEBI" id="CHEBI:15740"/>
        <dbReference type="ChEBI" id="CHEBI:37565"/>
        <dbReference type="ChEBI" id="CHEBI:43474"/>
        <dbReference type="ChEBI" id="CHEBI:58614"/>
        <dbReference type="EC" id="3.5.4.25"/>
    </reaction>
</comment>
<evidence type="ECO:0000259" key="10">
    <source>
        <dbReference type="Pfam" id="PF00925"/>
    </source>
</evidence>
<feature type="binding site" evidence="9">
    <location>
        <position position="122"/>
    </location>
    <ligand>
        <name>GTP</name>
        <dbReference type="ChEBI" id="CHEBI:37565"/>
    </ligand>
</feature>
<dbReference type="AlphaFoldDB" id="A0A3D8IQ98"/>
<dbReference type="RefSeq" id="WP_115571076.1">
    <property type="nucleotide sequence ID" value="NZ_NXLT01000003.1"/>
</dbReference>
<accession>A0A3D8IQ98</accession>
<reference evidence="11 12" key="1">
    <citation type="submission" date="2018-04" db="EMBL/GenBank/DDBJ databases">
        <title>Novel Campyloabacter and Helicobacter Species and Strains.</title>
        <authorList>
            <person name="Mannion A.J."/>
            <person name="Shen Z."/>
            <person name="Fox J.G."/>
        </authorList>
    </citation>
    <scope>NUCLEOTIDE SEQUENCE [LARGE SCALE GENOMIC DNA]</scope>
    <source>
        <strain evidence="11 12">MIT 12-6600</strain>
    </source>
</reference>
<feature type="binding site" evidence="9">
    <location>
        <position position="61"/>
    </location>
    <ligand>
        <name>Zn(2+)</name>
        <dbReference type="ChEBI" id="CHEBI:29105"/>
        <note>catalytic</note>
    </ligand>
</feature>
<dbReference type="OrthoDB" id="9793111at2"/>
<feature type="domain" description="GTP cyclohydrolase II" evidence="10">
    <location>
        <begin position="8"/>
        <end position="169"/>
    </location>
</feature>
<evidence type="ECO:0000256" key="5">
    <source>
        <dbReference type="ARBA" id="ARBA00022801"/>
    </source>
</evidence>
<feature type="binding site" evidence="9">
    <location>
        <begin position="56"/>
        <end position="60"/>
    </location>
    <ligand>
        <name>GTP</name>
        <dbReference type="ChEBI" id="CHEBI:37565"/>
    </ligand>
</feature>
<dbReference type="Proteomes" id="UP000256514">
    <property type="component" value="Unassembled WGS sequence"/>
</dbReference>
<feature type="binding site" evidence="9">
    <location>
        <position position="162"/>
    </location>
    <ligand>
        <name>GTP</name>
        <dbReference type="ChEBI" id="CHEBI:37565"/>
    </ligand>
</feature>
<sequence length="200" mass="22589">MRFEVSQKAKLPTKYGVFWIQSFKEYEEDSDTQQAVCPKEHLVVFTQHLGEIPLVRLHSECLTGDVFGSLKCDCGEELAHSMRAIQAHKQGGMLLYLRQEGRGIGLFNKVNAYALQDKGLDTIEANLELGLPSDCRNYEIVGAIFKTFGIEEIELLTNNPLKVDSLAQYAKVSRQSIIVGCNEHNKQYLEVKKNKMGHLL</sequence>
<dbReference type="PANTHER" id="PTHR21327">
    <property type="entry name" value="GTP CYCLOHYDROLASE II-RELATED"/>
    <property type="match status" value="1"/>
</dbReference>
<proteinExistence type="inferred from homology"/>
<keyword evidence="6 9" id="KW-0862">Zinc</keyword>
<evidence type="ECO:0000256" key="2">
    <source>
        <dbReference type="ARBA" id="ARBA00022619"/>
    </source>
</evidence>
<keyword evidence="5 9" id="KW-0378">Hydrolase</keyword>
<protein>
    <recommendedName>
        <fullName evidence="9">GTP cyclohydrolase-2</fullName>
        <ecNumber evidence="9">3.5.4.25</ecNumber>
    </recommendedName>
    <alternativeName>
        <fullName evidence="9">GTP cyclohydrolase II</fullName>
    </alternativeName>
</protein>
<dbReference type="UniPathway" id="UPA00275">
    <property type="reaction ID" value="UER00400"/>
</dbReference>
<dbReference type="InterPro" id="IPR032677">
    <property type="entry name" value="GTP_cyclohydro_II"/>
</dbReference>
<dbReference type="InterPro" id="IPR036144">
    <property type="entry name" value="RibA-like_sf"/>
</dbReference>
<comment type="similarity">
    <text evidence="9">Belongs to the GTP cyclohydrolase II family.</text>
</comment>
<evidence type="ECO:0000313" key="11">
    <source>
        <dbReference type="EMBL" id="RDU67362.1"/>
    </source>
</evidence>
<dbReference type="HAMAP" id="MF_00179">
    <property type="entry name" value="RibA"/>
    <property type="match status" value="1"/>
</dbReference>
<dbReference type="Pfam" id="PF00925">
    <property type="entry name" value="GTP_cyclohydro2"/>
    <property type="match status" value="1"/>
</dbReference>
<dbReference type="NCBIfam" id="TIGR00505">
    <property type="entry name" value="ribA"/>
    <property type="match status" value="1"/>
</dbReference>
<evidence type="ECO:0000256" key="6">
    <source>
        <dbReference type="ARBA" id="ARBA00022833"/>
    </source>
</evidence>
<dbReference type="SUPFAM" id="SSF142695">
    <property type="entry name" value="RibA-like"/>
    <property type="match status" value="1"/>
</dbReference>
<evidence type="ECO:0000256" key="1">
    <source>
        <dbReference type="ARBA" id="ARBA00004853"/>
    </source>
</evidence>
<feature type="binding site" evidence="9">
    <location>
        <position position="72"/>
    </location>
    <ligand>
        <name>Zn(2+)</name>
        <dbReference type="ChEBI" id="CHEBI:29105"/>
        <note>catalytic</note>
    </ligand>
</feature>
<comment type="cofactor">
    <cofactor evidence="9">
        <name>Zn(2+)</name>
        <dbReference type="ChEBI" id="CHEBI:29105"/>
    </cofactor>
    <text evidence="9">Binds 1 zinc ion per subunit.</text>
</comment>
<comment type="caution">
    <text evidence="9">Lacks conserved residue(s) required for the propagation of feature annotation.</text>
</comment>
<dbReference type="PANTHER" id="PTHR21327:SF18">
    <property type="entry name" value="3,4-DIHYDROXY-2-BUTANONE 4-PHOSPHATE SYNTHASE"/>
    <property type="match status" value="1"/>
</dbReference>
<dbReference type="GO" id="GO:0005525">
    <property type="term" value="F:GTP binding"/>
    <property type="evidence" value="ECO:0007669"/>
    <property type="project" value="UniProtKB-KW"/>
</dbReference>
<dbReference type="FunFam" id="3.40.50.10990:FF:000002">
    <property type="entry name" value="GTP cyclohydrolase-2"/>
    <property type="match status" value="1"/>
</dbReference>
<dbReference type="GO" id="GO:0005829">
    <property type="term" value="C:cytosol"/>
    <property type="evidence" value="ECO:0007669"/>
    <property type="project" value="TreeGrafter"/>
</dbReference>
<feature type="binding site" evidence="9">
    <location>
        <begin position="100"/>
        <end position="102"/>
    </location>
    <ligand>
        <name>GTP</name>
        <dbReference type="ChEBI" id="CHEBI:37565"/>
    </ligand>
</feature>
<keyword evidence="2 9" id="KW-0686">Riboflavin biosynthesis</keyword>
<evidence type="ECO:0000313" key="12">
    <source>
        <dbReference type="Proteomes" id="UP000256514"/>
    </source>
</evidence>
<dbReference type="Gene3D" id="3.40.50.10990">
    <property type="entry name" value="GTP cyclohydrolase II"/>
    <property type="match status" value="1"/>
</dbReference>
<dbReference type="NCBIfam" id="NF001591">
    <property type="entry name" value="PRK00393.1"/>
    <property type="match status" value="1"/>
</dbReference>
<evidence type="ECO:0000256" key="3">
    <source>
        <dbReference type="ARBA" id="ARBA00022723"/>
    </source>
</evidence>
<dbReference type="EC" id="3.5.4.25" evidence="9"/>
<comment type="caution">
    <text evidence="11">The sequence shown here is derived from an EMBL/GenBank/DDBJ whole genome shotgun (WGS) entry which is preliminary data.</text>
</comment>
<comment type="pathway">
    <text evidence="1 9">Cofactor biosynthesis; riboflavin biosynthesis; 5-amino-6-(D-ribitylamino)uracil from GTP: step 1/4.</text>
</comment>
<feature type="active site" description="Nucleophile" evidence="9">
    <location>
        <position position="136"/>
    </location>
</feature>
<feature type="binding site" evidence="9">
    <location>
        <position position="157"/>
    </location>
    <ligand>
        <name>GTP</name>
        <dbReference type="ChEBI" id="CHEBI:37565"/>
    </ligand>
</feature>
<dbReference type="GO" id="GO:0003935">
    <property type="term" value="F:GTP cyclohydrolase II activity"/>
    <property type="evidence" value="ECO:0007669"/>
    <property type="project" value="UniProtKB-UniRule"/>
</dbReference>
<keyword evidence="3 9" id="KW-0479">Metal-binding</keyword>
<keyword evidence="12" id="KW-1185">Reference proteome</keyword>
<evidence type="ECO:0000256" key="4">
    <source>
        <dbReference type="ARBA" id="ARBA00022741"/>
    </source>
</evidence>
<feature type="binding site" evidence="9">
    <location>
        <position position="74"/>
    </location>
    <ligand>
        <name>Zn(2+)</name>
        <dbReference type="ChEBI" id="CHEBI:29105"/>
        <note>catalytic</note>
    </ligand>
</feature>
<dbReference type="GO" id="GO:0008270">
    <property type="term" value="F:zinc ion binding"/>
    <property type="evidence" value="ECO:0007669"/>
    <property type="project" value="UniProtKB-UniRule"/>
</dbReference>
<dbReference type="EMBL" id="NXLT01000003">
    <property type="protein sequence ID" value="RDU67362.1"/>
    <property type="molecule type" value="Genomic_DNA"/>
</dbReference>
<feature type="active site" description="Proton acceptor" evidence="9">
    <location>
        <position position="134"/>
    </location>
</feature>
<evidence type="ECO:0000256" key="8">
    <source>
        <dbReference type="ARBA" id="ARBA00049295"/>
    </source>
</evidence>
<name>A0A3D8IQ98_9HELI</name>